<organism evidence="2 3">
    <name type="scientific">Babjeviella inositovora NRRL Y-12698</name>
    <dbReference type="NCBI Taxonomy" id="984486"/>
    <lineage>
        <taxon>Eukaryota</taxon>
        <taxon>Fungi</taxon>
        <taxon>Dikarya</taxon>
        <taxon>Ascomycota</taxon>
        <taxon>Saccharomycotina</taxon>
        <taxon>Pichiomycetes</taxon>
        <taxon>Serinales incertae sedis</taxon>
        <taxon>Babjeviella</taxon>
    </lineage>
</organism>
<dbReference type="RefSeq" id="XP_018982721.1">
    <property type="nucleotide sequence ID" value="XM_019130021.1"/>
</dbReference>
<evidence type="ECO:0000256" key="1">
    <source>
        <dbReference type="SAM" id="MobiDB-lite"/>
    </source>
</evidence>
<accession>A0A1E3QI52</accession>
<dbReference type="EMBL" id="KV454441">
    <property type="protein sequence ID" value="ODQ77393.1"/>
    <property type="molecule type" value="Genomic_DNA"/>
</dbReference>
<dbReference type="GeneID" id="30147874"/>
<dbReference type="AlphaFoldDB" id="A0A1E3QI52"/>
<dbReference type="OrthoDB" id="4083086at2759"/>
<protein>
    <submittedName>
        <fullName evidence="2">Uncharacterized protein</fullName>
    </submittedName>
</protein>
<evidence type="ECO:0000313" key="3">
    <source>
        <dbReference type="Proteomes" id="UP000094336"/>
    </source>
</evidence>
<name>A0A1E3QI52_9ASCO</name>
<dbReference type="Proteomes" id="UP000094336">
    <property type="component" value="Unassembled WGS sequence"/>
</dbReference>
<feature type="compositionally biased region" description="Pro residues" evidence="1">
    <location>
        <begin position="9"/>
        <end position="19"/>
    </location>
</feature>
<sequence>MVEVERRPNPPGWVPPKAPYNPYDPTDVRPPGGYPSEFATPGKKVNWQSVPQNASEYKKVRETMKKLNYTPRPRSELYPGQYKVLRRINTYYNFNRGIKYAAYGLCFFGLTVSLFSRWNDGGYEHVFSDFYRAGLRFRQQMFGYLSEEQLKDLEAPRKISEGSKAARGAKPTNLDNSLAVESEYVMQRPTTGHFLQAQTTLQAAEEQKMREMDGNAIEAQIRQLEQLVYQEAPSEKKARWKFW</sequence>
<proteinExistence type="predicted"/>
<gene>
    <name evidence="2" type="ORF">BABINDRAFT_163639</name>
</gene>
<evidence type="ECO:0000313" key="2">
    <source>
        <dbReference type="EMBL" id="ODQ77393.1"/>
    </source>
</evidence>
<feature type="region of interest" description="Disordered" evidence="1">
    <location>
        <begin position="1"/>
        <end position="35"/>
    </location>
</feature>
<reference evidence="3" key="1">
    <citation type="submission" date="2016-05" db="EMBL/GenBank/DDBJ databases">
        <title>Comparative genomics of biotechnologically important yeasts.</title>
        <authorList>
            <consortium name="DOE Joint Genome Institute"/>
            <person name="Riley R."/>
            <person name="Haridas S."/>
            <person name="Wolfe K.H."/>
            <person name="Lopes M.R."/>
            <person name="Hittinger C.T."/>
            <person name="Goker M."/>
            <person name="Salamov A."/>
            <person name="Wisecaver J."/>
            <person name="Long T.M."/>
            <person name="Aerts A.L."/>
            <person name="Barry K."/>
            <person name="Choi C."/>
            <person name="Clum A."/>
            <person name="Coughlan A.Y."/>
            <person name="Deshpande S."/>
            <person name="Douglass A.P."/>
            <person name="Hanson S.J."/>
            <person name="Klenk H.-P."/>
            <person name="Labutti K."/>
            <person name="Lapidus A."/>
            <person name="Lindquist E."/>
            <person name="Lipzen A."/>
            <person name="Meier-Kolthoff J.P."/>
            <person name="Ohm R.A."/>
            <person name="Otillar R.P."/>
            <person name="Pangilinan J."/>
            <person name="Peng Y."/>
            <person name="Rokas A."/>
            <person name="Rosa C.A."/>
            <person name="Scheuner C."/>
            <person name="Sibirny A.A."/>
            <person name="Slot J.C."/>
            <person name="Stielow J.B."/>
            <person name="Sun H."/>
            <person name="Kurtzman C.P."/>
            <person name="Blackwell M."/>
            <person name="Grigoriev I.V."/>
            <person name="Jeffries T.W."/>
        </authorList>
    </citation>
    <scope>NUCLEOTIDE SEQUENCE [LARGE SCALE GENOMIC DNA]</scope>
    <source>
        <strain evidence="3">NRRL Y-12698</strain>
    </source>
</reference>
<keyword evidence="3" id="KW-1185">Reference proteome</keyword>